<dbReference type="EMBL" id="SWFT01000005">
    <property type="protein sequence ID" value="KAA8908545.1"/>
    <property type="molecule type" value="Genomic_DNA"/>
</dbReference>
<evidence type="ECO:0000256" key="3">
    <source>
        <dbReference type="ARBA" id="ARBA00020646"/>
    </source>
</evidence>
<name>A0A642UZH8_DIURU</name>
<evidence type="ECO:0000256" key="4">
    <source>
        <dbReference type="ARBA" id="ARBA00022664"/>
    </source>
</evidence>
<dbReference type="GO" id="GO:0006397">
    <property type="term" value="P:mRNA processing"/>
    <property type="evidence" value="ECO:0007669"/>
    <property type="project" value="UniProtKB-KW"/>
</dbReference>
<dbReference type="SMART" id="SM01083">
    <property type="entry name" value="Cir_N"/>
    <property type="match status" value="1"/>
</dbReference>
<feature type="compositionally biased region" description="Basic and acidic residues" evidence="9">
    <location>
        <begin position="195"/>
        <end position="207"/>
    </location>
</feature>
<evidence type="ECO:0000259" key="10">
    <source>
        <dbReference type="SMART" id="SM01083"/>
    </source>
</evidence>
<protein>
    <recommendedName>
        <fullName evidence="3">Pre-mRNA-splicing factor CWC25</fullName>
    </recommendedName>
</protein>
<dbReference type="AlphaFoldDB" id="A0A642UZH8"/>
<comment type="similarity">
    <text evidence="2">Belongs to the CWC25 family.</text>
</comment>
<accession>A0A642UZH8</accession>
<keyword evidence="4" id="KW-0507">mRNA processing</keyword>
<evidence type="ECO:0000256" key="2">
    <source>
        <dbReference type="ARBA" id="ARBA00006695"/>
    </source>
</evidence>
<keyword evidence="6" id="KW-0175">Coiled coil</keyword>
<dbReference type="InterPro" id="IPR019339">
    <property type="entry name" value="CIR_N_dom"/>
</dbReference>
<dbReference type="Pfam" id="PF12542">
    <property type="entry name" value="CWC25"/>
    <property type="match status" value="1"/>
</dbReference>
<feature type="compositionally biased region" description="Basic residues" evidence="9">
    <location>
        <begin position="182"/>
        <end position="192"/>
    </location>
</feature>
<dbReference type="InterPro" id="IPR022209">
    <property type="entry name" value="CWC25"/>
</dbReference>
<evidence type="ECO:0000256" key="6">
    <source>
        <dbReference type="ARBA" id="ARBA00023054"/>
    </source>
</evidence>
<evidence type="ECO:0000256" key="5">
    <source>
        <dbReference type="ARBA" id="ARBA00022728"/>
    </source>
</evidence>
<evidence type="ECO:0000313" key="12">
    <source>
        <dbReference type="Proteomes" id="UP000449547"/>
    </source>
</evidence>
<keyword evidence="12" id="KW-1185">Reference proteome</keyword>
<feature type="domain" description="CBF1-interacting co-repressor CIR N-terminal" evidence="10">
    <location>
        <begin position="10"/>
        <end position="46"/>
    </location>
</feature>
<dbReference type="OrthoDB" id="21123at2759"/>
<dbReference type="Pfam" id="PF10197">
    <property type="entry name" value="Cir_N"/>
    <property type="match status" value="1"/>
</dbReference>
<dbReference type="Proteomes" id="UP000449547">
    <property type="component" value="Unassembled WGS sequence"/>
</dbReference>
<dbReference type="OMA" id="DRVHKSH"/>
<evidence type="ECO:0000256" key="1">
    <source>
        <dbReference type="ARBA" id="ARBA00004123"/>
    </source>
</evidence>
<comment type="subcellular location">
    <subcellularLocation>
        <location evidence="1">Nucleus</location>
    </subcellularLocation>
</comment>
<dbReference type="VEuPathDB" id="FungiDB:DIURU_000088"/>
<evidence type="ECO:0000256" key="7">
    <source>
        <dbReference type="ARBA" id="ARBA00023187"/>
    </source>
</evidence>
<keyword evidence="5" id="KW-0747">Spliceosome</keyword>
<gene>
    <name evidence="11" type="ORF">DIURU_000088</name>
</gene>
<keyword evidence="8" id="KW-0539">Nucleus</keyword>
<sequence length="207" mass="23692">MGGDLNLKKSWNPALVKNQQKVWQKEQEKLEEYKQIKQRNAEFEQEQQYQKLLSLRHGPDYKEKISAEEKLKLGKLDWMYTSATASSPGSTEVSGEFTEGKAQAEKLLSGSGAMSVSNKANQRFMKVINGGKGTVKATDDPMAAVAMAARQHRHPKAATTPKDLRNQREDSRRKHPSSRDDHRRRHRHHTSSHKSTNDKRERSPVRY</sequence>
<dbReference type="GO" id="GO:0005681">
    <property type="term" value="C:spliceosomal complex"/>
    <property type="evidence" value="ECO:0007669"/>
    <property type="project" value="UniProtKB-KW"/>
</dbReference>
<evidence type="ECO:0000313" key="11">
    <source>
        <dbReference type="EMBL" id="KAA8908545.1"/>
    </source>
</evidence>
<organism evidence="11 12">
    <name type="scientific">Diutina rugosa</name>
    <name type="common">Yeast</name>
    <name type="synonym">Candida rugosa</name>
    <dbReference type="NCBI Taxonomy" id="5481"/>
    <lineage>
        <taxon>Eukaryota</taxon>
        <taxon>Fungi</taxon>
        <taxon>Dikarya</taxon>
        <taxon>Ascomycota</taxon>
        <taxon>Saccharomycotina</taxon>
        <taxon>Pichiomycetes</taxon>
        <taxon>Debaryomycetaceae</taxon>
        <taxon>Diutina</taxon>
    </lineage>
</organism>
<proteinExistence type="inferred from homology"/>
<evidence type="ECO:0000256" key="9">
    <source>
        <dbReference type="SAM" id="MobiDB-lite"/>
    </source>
</evidence>
<keyword evidence="7" id="KW-0508">mRNA splicing</keyword>
<dbReference type="RefSeq" id="XP_034015033.1">
    <property type="nucleotide sequence ID" value="XM_034159176.1"/>
</dbReference>
<evidence type="ECO:0000256" key="8">
    <source>
        <dbReference type="ARBA" id="ARBA00023242"/>
    </source>
</evidence>
<dbReference type="GO" id="GO:0008380">
    <property type="term" value="P:RNA splicing"/>
    <property type="evidence" value="ECO:0007669"/>
    <property type="project" value="UniProtKB-KW"/>
</dbReference>
<reference evidence="11 12" key="1">
    <citation type="submission" date="2019-07" db="EMBL/GenBank/DDBJ databases">
        <title>Genome assembly of two rare yeast pathogens: Diutina rugosa and Trichomonascus ciferrii.</title>
        <authorList>
            <person name="Mixao V."/>
            <person name="Saus E."/>
            <person name="Hansen A."/>
            <person name="Lass-Flor C."/>
            <person name="Gabaldon T."/>
        </authorList>
    </citation>
    <scope>NUCLEOTIDE SEQUENCE [LARGE SCALE GENOMIC DNA]</scope>
    <source>
        <strain evidence="11 12">CBS 613</strain>
    </source>
</reference>
<feature type="region of interest" description="Disordered" evidence="9">
    <location>
        <begin position="132"/>
        <end position="207"/>
    </location>
</feature>
<dbReference type="GeneID" id="54778741"/>
<feature type="compositionally biased region" description="Basic and acidic residues" evidence="9">
    <location>
        <begin position="162"/>
        <end position="181"/>
    </location>
</feature>
<comment type="caution">
    <text evidence="11">The sequence shown here is derived from an EMBL/GenBank/DDBJ whole genome shotgun (WGS) entry which is preliminary data.</text>
</comment>